<name>A0ABT3L5H4_9CYAN</name>
<dbReference type="EMBL" id="JAIHOM010000045">
    <property type="protein sequence ID" value="MCW6036768.1"/>
    <property type="molecule type" value="Genomic_DNA"/>
</dbReference>
<accession>A0ABT3L5H4</accession>
<organism evidence="1 2">
    <name type="scientific">Spirulina subsalsa FACHB-351</name>
    <dbReference type="NCBI Taxonomy" id="234711"/>
    <lineage>
        <taxon>Bacteria</taxon>
        <taxon>Bacillati</taxon>
        <taxon>Cyanobacteriota</taxon>
        <taxon>Cyanophyceae</taxon>
        <taxon>Spirulinales</taxon>
        <taxon>Spirulinaceae</taxon>
        <taxon>Spirulina</taxon>
    </lineage>
</organism>
<evidence type="ECO:0000313" key="1">
    <source>
        <dbReference type="EMBL" id="MCW6036768.1"/>
    </source>
</evidence>
<dbReference type="RefSeq" id="WP_265264576.1">
    <property type="nucleotide sequence ID" value="NZ_JAIHOM010000045.1"/>
</dbReference>
<keyword evidence="2" id="KW-1185">Reference proteome</keyword>
<comment type="caution">
    <text evidence="1">The sequence shown here is derived from an EMBL/GenBank/DDBJ whole genome shotgun (WGS) entry which is preliminary data.</text>
</comment>
<protein>
    <submittedName>
        <fullName evidence="1">Uncharacterized protein</fullName>
    </submittedName>
</protein>
<reference evidence="1 2" key="1">
    <citation type="submission" date="2021-08" db="EMBL/GenBank/DDBJ databases">
        <title>Draft genome sequence of Spirulina subsalsa with high tolerance to salinity and hype-accumulation of phycocyanin.</title>
        <authorList>
            <person name="Pei H."/>
            <person name="Jiang L."/>
        </authorList>
    </citation>
    <scope>NUCLEOTIDE SEQUENCE [LARGE SCALE GENOMIC DNA]</scope>
    <source>
        <strain evidence="1 2">FACHB-351</strain>
    </source>
</reference>
<sequence length="48" mass="5622">MNWSDVQNRVMEAVARYGDRTDFLTIRLETSESTQIVLESRRLGVCQF</sequence>
<proteinExistence type="predicted"/>
<dbReference type="Proteomes" id="UP001526426">
    <property type="component" value="Unassembled WGS sequence"/>
</dbReference>
<evidence type="ECO:0000313" key="2">
    <source>
        <dbReference type="Proteomes" id="UP001526426"/>
    </source>
</evidence>
<gene>
    <name evidence="1" type="ORF">K4A83_10910</name>
</gene>